<dbReference type="SUPFAM" id="SSF56672">
    <property type="entry name" value="DNA/RNA polymerases"/>
    <property type="match status" value="1"/>
</dbReference>
<dbReference type="PATRIC" id="fig|1408254.3.peg.774"/>
<dbReference type="EMBL" id="AYJU01000001">
    <property type="protein sequence ID" value="EST56449.1"/>
    <property type="molecule type" value="Genomic_DNA"/>
</dbReference>
<dbReference type="GO" id="GO:0003964">
    <property type="term" value="F:RNA-directed DNA polymerase activity"/>
    <property type="evidence" value="ECO:0007669"/>
    <property type="project" value="UniProtKB-KW"/>
</dbReference>
<dbReference type="InterPro" id="IPR043128">
    <property type="entry name" value="Rev_trsase/Diguanyl_cyclase"/>
</dbReference>
<dbReference type="InterPro" id="IPR000123">
    <property type="entry name" value="Reverse_transcriptase_msDNA"/>
</dbReference>
<dbReference type="NCBIfam" id="TIGR04416">
    <property type="entry name" value="group_II_RT_mat"/>
    <property type="match status" value="1"/>
</dbReference>
<evidence type="ECO:0000256" key="1">
    <source>
        <dbReference type="ARBA" id="ARBA00012493"/>
    </source>
</evidence>
<dbReference type="OrthoDB" id="2461983at2"/>
<dbReference type="eggNOG" id="COG3344">
    <property type="taxonomic scope" value="Bacteria"/>
</dbReference>
<evidence type="ECO:0000256" key="9">
    <source>
        <dbReference type="ARBA" id="ARBA00048173"/>
    </source>
</evidence>
<dbReference type="PANTHER" id="PTHR34047">
    <property type="entry name" value="NUCLEAR INTRON MATURASE 1, MITOCHONDRIAL-RELATED"/>
    <property type="match status" value="1"/>
</dbReference>
<evidence type="ECO:0000256" key="2">
    <source>
        <dbReference type="ARBA" id="ARBA00022679"/>
    </source>
</evidence>
<dbReference type="PRINTS" id="PR00866">
    <property type="entry name" value="RNADNAPOLMS"/>
</dbReference>
<sequence>MMGQLLSRENLLLALKRVEKNKGSHGVDGMSVKSLRQHILSNWDSLRASLENGTYVPSPVRRVEIPKLNGGVRLLGIPTVTDRLIQQAIAQVLSPIFDPMFSEHSHGFRPRRRGHDAVKKAQTYIEEGYRWVVDMDLEKFFDKVNHDKLMGLIAKHVKDRTILTLIRRYLESGIMVNGMEIESDQGVPQGGPLSPLLSNIMLHELDKELEKRGLRFLRYADDCNIYVKSKKAGIRVMDSVTTFIERKLKLKVNMEKSAVDRPWNRKFLGFSFTVNKSPKIRIANDSLKRAKQRIREITSRTKPLPMEYRIDDLNEYLTGWCGYFALADTPSGFSHLDEWIRRRLRRMCLWKEWKRPKTKVKRLISLGVPKEKAYEWGNSRKKQWRIACSPILHRALNNAYWRNQGLKSLSDRYTYLRHT</sequence>
<keyword evidence="12" id="KW-1185">Reference proteome</keyword>
<proteinExistence type="inferred from homology"/>
<reference evidence="11 12" key="1">
    <citation type="journal article" date="2014" name="Genome Announc.">
        <title>Draft Genome Sequence of Brevibacillus panacihumi Strain W25, a Halotolerant Hydrocarbon-Degrading Bacterium.</title>
        <authorList>
            <person name="Wang X."/>
            <person name="Jin D."/>
            <person name="Zhou L."/>
            <person name="Wu L."/>
            <person name="An W."/>
            <person name="Chen Y."/>
            <person name="Zhao L."/>
        </authorList>
    </citation>
    <scope>NUCLEOTIDE SEQUENCE [LARGE SCALE GENOMIC DNA]</scope>
    <source>
        <strain evidence="11 12">W25</strain>
    </source>
</reference>
<keyword evidence="2" id="KW-0808">Transferase</keyword>
<keyword evidence="7" id="KW-0051">Antiviral defense</keyword>
<organism evidence="11 12">
    <name type="scientific">Brevibacillus panacihumi W25</name>
    <dbReference type="NCBI Taxonomy" id="1408254"/>
    <lineage>
        <taxon>Bacteria</taxon>
        <taxon>Bacillati</taxon>
        <taxon>Bacillota</taxon>
        <taxon>Bacilli</taxon>
        <taxon>Bacillales</taxon>
        <taxon>Paenibacillaceae</taxon>
        <taxon>Brevibacillus</taxon>
    </lineage>
</organism>
<dbReference type="RefSeq" id="WP_023554837.1">
    <property type="nucleotide sequence ID" value="NZ_KI629782.1"/>
</dbReference>
<dbReference type="Pfam" id="PF00078">
    <property type="entry name" value="RVT_1"/>
    <property type="match status" value="1"/>
</dbReference>
<dbReference type="PANTHER" id="PTHR34047:SF8">
    <property type="entry name" value="PROTEIN YKFC"/>
    <property type="match status" value="1"/>
</dbReference>
<protein>
    <recommendedName>
        <fullName evidence="1">RNA-directed DNA polymerase</fullName>
        <ecNumber evidence="1">2.7.7.49</ecNumber>
    </recommendedName>
</protein>
<dbReference type="Pfam" id="PF08388">
    <property type="entry name" value="GIIM"/>
    <property type="match status" value="1"/>
</dbReference>
<name>V6MD48_9BACL</name>
<accession>V6MD48</accession>
<feature type="domain" description="Reverse transcriptase" evidence="10">
    <location>
        <begin position="44"/>
        <end position="272"/>
    </location>
</feature>
<evidence type="ECO:0000256" key="4">
    <source>
        <dbReference type="ARBA" id="ARBA00022723"/>
    </source>
</evidence>
<evidence type="ECO:0000256" key="3">
    <source>
        <dbReference type="ARBA" id="ARBA00022695"/>
    </source>
</evidence>
<dbReference type="GO" id="GO:0003723">
    <property type="term" value="F:RNA binding"/>
    <property type="evidence" value="ECO:0007669"/>
    <property type="project" value="InterPro"/>
</dbReference>
<dbReference type="GO" id="GO:0046872">
    <property type="term" value="F:metal ion binding"/>
    <property type="evidence" value="ECO:0007669"/>
    <property type="project" value="UniProtKB-KW"/>
</dbReference>
<dbReference type="InterPro" id="IPR000477">
    <property type="entry name" value="RT_dom"/>
</dbReference>
<dbReference type="AlphaFoldDB" id="V6MD48"/>
<comment type="similarity">
    <text evidence="8">Belongs to the bacterial reverse transcriptase family.</text>
</comment>
<dbReference type="Gene3D" id="3.30.70.270">
    <property type="match status" value="1"/>
</dbReference>
<comment type="caution">
    <text evidence="11">The sequence shown here is derived from an EMBL/GenBank/DDBJ whole genome shotgun (WGS) entry which is preliminary data.</text>
</comment>
<dbReference type="InterPro" id="IPR051083">
    <property type="entry name" value="GrpII_Intron_Splice-Mob/Def"/>
</dbReference>
<dbReference type="HOGENOM" id="CLU_013584_2_1_9"/>
<dbReference type="InterPro" id="IPR030931">
    <property type="entry name" value="Group_II_RT_mat"/>
</dbReference>
<gene>
    <name evidence="11" type="ORF">T458_03850</name>
</gene>
<dbReference type="GO" id="GO:0051607">
    <property type="term" value="P:defense response to virus"/>
    <property type="evidence" value="ECO:0007669"/>
    <property type="project" value="UniProtKB-KW"/>
</dbReference>
<evidence type="ECO:0000313" key="12">
    <source>
        <dbReference type="Proteomes" id="UP000017973"/>
    </source>
</evidence>
<dbReference type="InterPro" id="IPR013597">
    <property type="entry name" value="Mat_intron_G2"/>
</dbReference>
<comment type="catalytic activity">
    <reaction evidence="9">
        <text>DNA(n) + a 2'-deoxyribonucleoside 5'-triphosphate = DNA(n+1) + diphosphate</text>
        <dbReference type="Rhea" id="RHEA:22508"/>
        <dbReference type="Rhea" id="RHEA-COMP:17339"/>
        <dbReference type="Rhea" id="RHEA-COMP:17340"/>
        <dbReference type="ChEBI" id="CHEBI:33019"/>
        <dbReference type="ChEBI" id="CHEBI:61560"/>
        <dbReference type="ChEBI" id="CHEBI:173112"/>
        <dbReference type="EC" id="2.7.7.49"/>
    </reaction>
</comment>
<evidence type="ECO:0000313" key="11">
    <source>
        <dbReference type="EMBL" id="EST56449.1"/>
    </source>
</evidence>
<evidence type="ECO:0000256" key="6">
    <source>
        <dbReference type="ARBA" id="ARBA00022918"/>
    </source>
</evidence>
<keyword evidence="3" id="KW-0548">Nucleotidyltransferase</keyword>
<evidence type="ECO:0000256" key="8">
    <source>
        <dbReference type="ARBA" id="ARBA00034120"/>
    </source>
</evidence>
<evidence type="ECO:0000256" key="7">
    <source>
        <dbReference type="ARBA" id="ARBA00023118"/>
    </source>
</evidence>
<dbReference type="CDD" id="cd01651">
    <property type="entry name" value="RT_G2_intron"/>
    <property type="match status" value="1"/>
</dbReference>
<dbReference type="EC" id="2.7.7.49" evidence="1"/>
<dbReference type="PROSITE" id="PS50878">
    <property type="entry name" value="RT_POL"/>
    <property type="match status" value="1"/>
</dbReference>
<dbReference type="InterPro" id="IPR043502">
    <property type="entry name" value="DNA/RNA_pol_sf"/>
</dbReference>
<evidence type="ECO:0000256" key="5">
    <source>
        <dbReference type="ARBA" id="ARBA00022842"/>
    </source>
</evidence>
<keyword evidence="4" id="KW-0479">Metal-binding</keyword>
<dbReference type="STRING" id="1408254.T458_03850"/>
<keyword evidence="5" id="KW-0460">Magnesium</keyword>
<evidence type="ECO:0000259" key="10">
    <source>
        <dbReference type="PROSITE" id="PS50878"/>
    </source>
</evidence>
<dbReference type="Proteomes" id="UP000017973">
    <property type="component" value="Unassembled WGS sequence"/>
</dbReference>
<keyword evidence="6 11" id="KW-0695">RNA-directed DNA polymerase</keyword>